<proteinExistence type="predicted"/>
<dbReference type="GO" id="GO:0005815">
    <property type="term" value="C:microtubule organizing center"/>
    <property type="evidence" value="ECO:0007669"/>
    <property type="project" value="TreeGrafter"/>
</dbReference>
<dbReference type="Proteomes" id="UP000316759">
    <property type="component" value="Unassembled WGS sequence"/>
</dbReference>
<dbReference type="GO" id="GO:0000724">
    <property type="term" value="P:double-strand break repair via homologous recombination"/>
    <property type="evidence" value="ECO:0007669"/>
    <property type="project" value="TreeGrafter"/>
</dbReference>
<name>A0A504YRG4_FASGI</name>
<dbReference type="InterPro" id="IPR013632">
    <property type="entry name" value="Rad51_C"/>
</dbReference>
<reference evidence="4 5" key="1">
    <citation type="submission" date="2019-04" db="EMBL/GenBank/DDBJ databases">
        <title>Annotation for the trematode Fasciola gigantica.</title>
        <authorList>
            <person name="Choi Y.-J."/>
        </authorList>
    </citation>
    <scope>NUCLEOTIDE SEQUENCE [LARGE SCALE GENOMIC DNA]</scope>
    <source>
        <strain evidence="4">Uganda_cow_1</strain>
    </source>
</reference>
<dbReference type="GO" id="GO:0033063">
    <property type="term" value="C:Rad51B-Rad51C-Rad51D-XRCC2 complex"/>
    <property type="evidence" value="ECO:0007669"/>
    <property type="project" value="TreeGrafter"/>
</dbReference>
<dbReference type="GO" id="GO:0007131">
    <property type="term" value="P:reciprocal meiotic recombination"/>
    <property type="evidence" value="ECO:0007669"/>
    <property type="project" value="TreeGrafter"/>
</dbReference>
<dbReference type="Gene3D" id="3.40.50.300">
    <property type="entry name" value="P-loop containing nucleotide triphosphate hydrolases"/>
    <property type="match status" value="1"/>
</dbReference>
<dbReference type="PANTHER" id="PTHR46457:SF1">
    <property type="entry name" value="DNA REPAIR PROTEIN RAD51 HOMOLOG 4"/>
    <property type="match status" value="1"/>
</dbReference>
<sequence length="385" mass="42669">MMKSNAKDTIHRLQQSRFGGDPLLPLLLNDPNLHAATDSAEFDSFHSRSNLRDAVTASVFQNYTKISTTPTRAEIVKTPDTRDSSTLRRLLKNFWCPQAKTCARLLDEENRVNYLATGYAQLDQLLGGGLRTNEITELVGKSATGKTQLCLNMCAKTLQQNPDRTVLYLDTKGDFDPTRLQRLLQIGFQNEADDELMASCLRRIRIASVPTIDLLTETLVRTRILLARKLDSDIPSVSDRNPTEILSLFFANLILIVIDSLATPFVPYMGPLPQLAKSQLSVVSMELSRIVSVLQCAVLVVNHARSMRLPDQKGAREERRNLGCLGVSWAAVPHKRLVLTSSSVCAPMSENEFNVLITLTKDANGQLPCACKDATFPSCIVKIPT</sequence>
<dbReference type="PROSITE" id="PS50162">
    <property type="entry name" value="RECA_2"/>
    <property type="match status" value="1"/>
</dbReference>
<evidence type="ECO:0000259" key="3">
    <source>
        <dbReference type="PROSITE" id="PS50162"/>
    </source>
</evidence>
<dbReference type="GO" id="GO:0005524">
    <property type="term" value="F:ATP binding"/>
    <property type="evidence" value="ECO:0007669"/>
    <property type="project" value="InterPro"/>
</dbReference>
<feature type="domain" description="RecA family profile 1" evidence="3">
    <location>
        <begin position="111"/>
        <end position="304"/>
    </location>
</feature>
<dbReference type="GO" id="GO:0042148">
    <property type="term" value="P:DNA strand invasion"/>
    <property type="evidence" value="ECO:0007669"/>
    <property type="project" value="TreeGrafter"/>
</dbReference>
<dbReference type="InterPro" id="IPR027417">
    <property type="entry name" value="P-loop_NTPase"/>
</dbReference>
<dbReference type="InterPro" id="IPR020588">
    <property type="entry name" value="RecA_ATP-bd"/>
</dbReference>
<keyword evidence="5" id="KW-1185">Reference proteome</keyword>
<comment type="caution">
    <text evidence="4">The sequence shown here is derived from an EMBL/GenBank/DDBJ whole genome shotgun (WGS) entry which is preliminary data.</text>
</comment>
<keyword evidence="2" id="KW-0539">Nucleus</keyword>
<dbReference type="InterPro" id="IPR051988">
    <property type="entry name" value="HRR_RAD51_Paralog"/>
</dbReference>
<dbReference type="GO" id="GO:0000723">
    <property type="term" value="P:telomere maintenance"/>
    <property type="evidence" value="ECO:0007669"/>
    <property type="project" value="TreeGrafter"/>
</dbReference>
<dbReference type="STRING" id="46835.A0A504YRG4"/>
<comment type="subcellular location">
    <subcellularLocation>
        <location evidence="1">Nucleus</location>
    </subcellularLocation>
</comment>
<evidence type="ECO:0000256" key="1">
    <source>
        <dbReference type="ARBA" id="ARBA00004123"/>
    </source>
</evidence>
<gene>
    <name evidence="4" type="ORF">FGIG_00553</name>
</gene>
<dbReference type="OrthoDB" id="336321at2759"/>
<evidence type="ECO:0000313" key="4">
    <source>
        <dbReference type="EMBL" id="TPP63964.1"/>
    </source>
</evidence>
<evidence type="ECO:0000256" key="2">
    <source>
        <dbReference type="ARBA" id="ARBA00023242"/>
    </source>
</evidence>
<dbReference type="AlphaFoldDB" id="A0A504YRG4"/>
<protein>
    <submittedName>
        <fullName evidence="4">Putative trad-d4</fullName>
    </submittedName>
</protein>
<dbReference type="GO" id="GO:0003697">
    <property type="term" value="F:single-stranded DNA binding"/>
    <property type="evidence" value="ECO:0007669"/>
    <property type="project" value="TreeGrafter"/>
</dbReference>
<dbReference type="PANTHER" id="PTHR46457">
    <property type="entry name" value="DNA REPAIR PROTEIN RAD51 HOMOLOG 4"/>
    <property type="match status" value="1"/>
</dbReference>
<evidence type="ECO:0000313" key="5">
    <source>
        <dbReference type="Proteomes" id="UP000316759"/>
    </source>
</evidence>
<dbReference type="Pfam" id="PF08423">
    <property type="entry name" value="Rad51"/>
    <property type="match status" value="1"/>
</dbReference>
<dbReference type="GO" id="GO:0005657">
    <property type="term" value="C:replication fork"/>
    <property type="evidence" value="ECO:0007669"/>
    <property type="project" value="TreeGrafter"/>
</dbReference>
<dbReference type="GO" id="GO:0140664">
    <property type="term" value="F:ATP-dependent DNA damage sensor activity"/>
    <property type="evidence" value="ECO:0007669"/>
    <property type="project" value="InterPro"/>
</dbReference>
<accession>A0A504YRG4</accession>
<dbReference type="GO" id="GO:0000400">
    <property type="term" value="F:four-way junction DNA binding"/>
    <property type="evidence" value="ECO:0007669"/>
    <property type="project" value="TreeGrafter"/>
</dbReference>
<dbReference type="SUPFAM" id="SSF52540">
    <property type="entry name" value="P-loop containing nucleoside triphosphate hydrolases"/>
    <property type="match status" value="1"/>
</dbReference>
<dbReference type="EMBL" id="SUNJ01005020">
    <property type="protein sequence ID" value="TPP63964.1"/>
    <property type="molecule type" value="Genomic_DNA"/>
</dbReference>
<organism evidence="4 5">
    <name type="scientific">Fasciola gigantica</name>
    <name type="common">Giant liver fluke</name>
    <dbReference type="NCBI Taxonomy" id="46835"/>
    <lineage>
        <taxon>Eukaryota</taxon>
        <taxon>Metazoa</taxon>
        <taxon>Spiralia</taxon>
        <taxon>Lophotrochozoa</taxon>
        <taxon>Platyhelminthes</taxon>
        <taxon>Trematoda</taxon>
        <taxon>Digenea</taxon>
        <taxon>Plagiorchiida</taxon>
        <taxon>Echinostomata</taxon>
        <taxon>Echinostomatoidea</taxon>
        <taxon>Fasciolidae</taxon>
        <taxon>Fasciola</taxon>
    </lineage>
</organism>